<dbReference type="GO" id="GO:1990904">
    <property type="term" value="C:ribonucleoprotein complex"/>
    <property type="evidence" value="ECO:0007669"/>
    <property type="project" value="TreeGrafter"/>
</dbReference>
<keyword evidence="1" id="KW-0963">Cytoplasm</keyword>
<dbReference type="PANTHER" id="PTHR42908">
    <property type="entry name" value="TRANSLATION ELONGATION FACTOR-RELATED"/>
    <property type="match status" value="1"/>
</dbReference>
<organism evidence="6 7">
    <name type="scientific">Trichonephila inaurata madagascariensis</name>
    <dbReference type="NCBI Taxonomy" id="2747483"/>
    <lineage>
        <taxon>Eukaryota</taxon>
        <taxon>Metazoa</taxon>
        <taxon>Ecdysozoa</taxon>
        <taxon>Arthropoda</taxon>
        <taxon>Chelicerata</taxon>
        <taxon>Arachnida</taxon>
        <taxon>Araneae</taxon>
        <taxon>Araneomorphae</taxon>
        <taxon>Entelegynae</taxon>
        <taxon>Araneoidea</taxon>
        <taxon>Nephilidae</taxon>
        <taxon>Trichonephila</taxon>
        <taxon>Trichonephila inaurata</taxon>
    </lineage>
</organism>
<evidence type="ECO:0000256" key="5">
    <source>
        <dbReference type="ARBA" id="ARBA00023134"/>
    </source>
</evidence>
<evidence type="ECO:0000313" key="6">
    <source>
        <dbReference type="EMBL" id="GFY47329.1"/>
    </source>
</evidence>
<dbReference type="InterPro" id="IPR021109">
    <property type="entry name" value="Peptidase_aspartic_dom_sf"/>
</dbReference>
<proteinExistence type="predicted"/>
<keyword evidence="3 6" id="KW-0251">Elongation factor</keyword>
<keyword evidence="5" id="KW-0342">GTP-binding</keyword>
<keyword evidence="2" id="KW-0547">Nucleotide-binding</keyword>
<dbReference type="GO" id="GO:0003746">
    <property type="term" value="F:translation elongation factor activity"/>
    <property type="evidence" value="ECO:0007669"/>
    <property type="project" value="UniProtKB-KW"/>
</dbReference>
<dbReference type="EMBL" id="BMAV01005904">
    <property type="protein sequence ID" value="GFY47329.1"/>
    <property type="molecule type" value="Genomic_DNA"/>
</dbReference>
<dbReference type="PANTHER" id="PTHR42908:SF10">
    <property type="entry name" value="EUKARYOTIC TRANSLATION ELONGATION FACTOR 2"/>
    <property type="match status" value="1"/>
</dbReference>
<protein>
    <submittedName>
        <fullName evidence="6">Elongation factor 2</fullName>
    </submittedName>
</protein>
<dbReference type="GO" id="GO:0005829">
    <property type="term" value="C:cytosol"/>
    <property type="evidence" value="ECO:0007669"/>
    <property type="project" value="TreeGrafter"/>
</dbReference>
<gene>
    <name evidence="6" type="primary">EEF2</name>
    <name evidence="6" type="ORF">TNIN_210051</name>
</gene>
<evidence type="ECO:0000256" key="3">
    <source>
        <dbReference type="ARBA" id="ARBA00022768"/>
    </source>
</evidence>
<reference evidence="6" key="1">
    <citation type="submission" date="2020-08" db="EMBL/GenBank/DDBJ databases">
        <title>Multicomponent nature underlies the extraordinary mechanical properties of spider dragline silk.</title>
        <authorList>
            <person name="Kono N."/>
            <person name="Nakamura H."/>
            <person name="Mori M."/>
            <person name="Yoshida Y."/>
            <person name="Ohtoshi R."/>
            <person name="Malay A.D."/>
            <person name="Moran D.A.P."/>
            <person name="Tomita M."/>
            <person name="Numata K."/>
            <person name="Arakawa K."/>
        </authorList>
    </citation>
    <scope>NUCLEOTIDE SEQUENCE</scope>
</reference>
<dbReference type="SUPFAM" id="SSF54980">
    <property type="entry name" value="EF-G C-terminal domain-like"/>
    <property type="match status" value="1"/>
</dbReference>
<dbReference type="OrthoDB" id="8065943at2759"/>
<dbReference type="AlphaFoldDB" id="A0A8X7BZB3"/>
<dbReference type="SUPFAM" id="SSF50630">
    <property type="entry name" value="Acid proteases"/>
    <property type="match status" value="1"/>
</dbReference>
<dbReference type="FunFam" id="3.30.70.870:FF:000002">
    <property type="entry name" value="Translation elongation factor 2"/>
    <property type="match status" value="1"/>
</dbReference>
<dbReference type="Gene3D" id="2.40.70.10">
    <property type="entry name" value="Acid Proteases"/>
    <property type="match status" value="1"/>
</dbReference>
<dbReference type="GO" id="GO:0005525">
    <property type="term" value="F:GTP binding"/>
    <property type="evidence" value="ECO:0007669"/>
    <property type="project" value="UniProtKB-KW"/>
</dbReference>
<evidence type="ECO:0000256" key="4">
    <source>
        <dbReference type="ARBA" id="ARBA00022917"/>
    </source>
</evidence>
<keyword evidence="4" id="KW-0648">Protein biosynthesis</keyword>
<evidence type="ECO:0000313" key="7">
    <source>
        <dbReference type="Proteomes" id="UP000886998"/>
    </source>
</evidence>
<dbReference type="GO" id="GO:0043022">
    <property type="term" value="F:ribosome binding"/>
    <property type="evidence" value="ECO:0007669"/>
    <property type="project" value="TreeGrafter"/>
</dbReference>
<dbReference type="Proteomes" id="UP000886998">
    <property type="component" value="Unassembled WGS sequence"/>
</dbReference>
<dbReference type="InterPro" id="IPR035647">
    <property type="entry name" value="EFG_III/V"/>
</dbReference>
<evidence type="ECO:0000256" key="2">
    <source>
        <dbReference type="ARBA" id="ARBA00022741"/>
    </source>
</evidence>
<dbReference type="GO" id="GO:0003924">
    <property type="term" value="F:GTPase activity"/>
    <property type="evidence" value="ECO:0007669"/>
    <property type="project" value="TreeGrafter"/>
</dbReference>
<name>A0A8X7BZB3_9ARAC</name>
<sequence length="331" mass="37688">MHKDKGLNVSGEGLLAKASGCSDNTIKLDVAHFIVNNEKALTKKVLIGDFILNALVDSGRQMTLIRKSVFDKLNHVQFFPLNSTLSSFVKSKVKPFGYFKGDIQIEEVKCNVELCVVDDDAMLYDVIIRLNVLMQGETIMNENGFTIKNKLKCPEEVATLSVFPINLSLDDFEISFAPEIPQMYESKNKTITPNFQPVKKDGLHVKVDQRIVNVSPVVRVPAELQHPSDLPKLEDGLTRLAKPDPMIKSIIEETGEYIVADTEELHLKICLKDLEENNAYIHIMKIDPEIVVLESMPKKVKRSTHEERRPRIIEKKKDYYFIPKLRQKIEN</sequence>
<evidence type="ECO:0000256" key="1">
    <source>
        <dbReference type="ARBA" id="ARBA00022490"/>
    </source>
</evidence>
<dbReference type="Gene3D" id="3.30.70.870">
    <property type="entry name" value="Elongation Factor G (Translational Gtpase), domain 3"/>
    <property type="match status" value="1"/>
</dbReference>
<keyword evidence="7" id="KW-1185">Reference proteome</keyword>
<accession>A0A8X7BZB3</accession>
<comment type="caution">
    <text evidence="6">The sequence shown here is derived from an EMBL/GenBank/DDBJ whole genome shotgun (WGS) entry which is preliminary data.</text>
</comment>